<feature type="signal peptide" evidence="3">
    <location>
        <begin position="1"/>
        <end position="31"/>
    </location>
</feature>
<feature type="chain" id="PRO_5040776320" evidence="3">
    <location>
        <begin position="32"/>
        <end position="212"/>
    </location>
</feature>
<dbReference type="OrthoDB" id="10451099at2759"/>
<evidence type="ECO:0000313" key="4">
    <source>
        <dbReference type="EMBL" id="GMI02017.1"/>
    </source>
</evidence>
<feature type="compositionally biased region" description="Polar residues" evidence="1">
    <location>
        <begin position="134"/>
        <end position="152"/>
    </location>
</feature>
<dbReference type="Proteomes" id="UP001165122">
    <property type="component" value="Unassembled WGS sequence"/>
</dbReference>
<dbReference type="GO" id="GO:0038166">
    <property type="term" value="P:angiotensin-activated signaling pathway"/>
    <property type="evidence" value="ECO:0007669"/>
    <property type="project" value="InterPro"/>
</dbReference>
<organism evidence="4 5">
    <name type="scientific">Triparma laevis f. longispina</name>
    <dbReference type="NCBI Taxonomy" id="1714387"/>
    <lineage>
        <taxon>Eukaryota</taxon>
        <taxon>Sar</taxon>
        <taxon>Stramenopiles</taxon>
        <taxon>Ochrophyta</taxon>
        <taxon>Bolidophyceae</taxon>
        <taxon>Parmales</taxon>
        <taxon>Triparmaceae</taxon>
        <taxon>Triparma</taxon>
    </lineage>
</organism>
<gene>
    <name evidence="4" type="ORF">TrLO_g10426</name>
</gene>
<feature type="compositionally biased region" description="Pro residues" evidence="1">
    <location>
        <begin position="203"/>
        <end position="212"/>
    </location>
</feature>
<dbReference type="EMBL" id="BRXW01000039">
    <property type="protein sequence ID" value="GMI02017.1"/>
    <property type="molecule type" value="Genomic_DNA"/>
</dbReference>
<proteinExistence type="predicted"/>
<evidence type="ECO:0000256" key="1">
    <source>
        <dbReference type="SAM" id="MobiDB-lite"/>
    </source>
</evidence>
<reference evidence="5" key="1">
    <citation type="journal article" date="2023" name="Commun. Biol.">
        <title>Genome analysis of Parmales, the sister group of diatoms, reveals the evolutionary specialization of diatoms from phago-mixotrophs to photoautotrophs.</title>
        <authorList>
            <person name="Ban H."/>
            <person name="Sato S."/>
            <person name="Yoshikawa S."/>
            <person name="Yamada K."/>
            <person name="Nakamura Y."/>
            <person name="Ichinomiya M."/>
            <person name="Sato N."/>
            <person name="Blanc-Mathieu R."/>
            <person name="Endo H."/>
            <person name="Kuwata A."/>
            <person name="Ogata H."/>
        </authorList>
    </citation>
    <scope>NUCLEOTIDE SEQUENCE [LARGE SCALE GENOMIC DNA]</scope>
    <source>
        <strain evidence="5">NIES 3700</strain>
    </source>
</reference>
<keyword evidence="2" id="KW-0812">Transmembrane</keyword>
<comment type="caution">
    <text evidence="4">The sequence shown here is derived from an EMBL/GenBank/DDBJ whole genome shotgun (WGS) entry which is preliminary data.</text>
</comment>
<feature type="region of interest" description="Disordered" evidence="1">
    <location>
        <begin position="159"/>
        <end position="212"/>
    </location>
</feature>
<evidence type="ECO:0000256" key="2">
    <source>
        <dbReference type="SAM" id="Phobius"/>
    </source>
</evidence>
<feature type="transmembrane region" description="Helical" evidence="2">
    <location>
        <begin position="58"/>
        <end position="79"/>
    </location>
</feature>
<dbReference type="Pfam" id="PF06396">
    <property type="entry name" value="AGTRAP"/>
    <property type="match status" value="1"/>
</dbReference>
<evidence type="ECO:0000256" key="3">
    <source>
        <dbReference type="SAM" id="SignalP"/>
    </source>
</evidence>
<feature type="transmembrane region" description="Helical" evidence="2">
    <location>
        <begin position="99"/>
        <end position="119"/>
    </location>
</feature>
<keyword evidence="2" id="KW-1133">Transmembrane helix</keyword>
<evidence type="ECO:0000313" key="5">
    <source>
        <dbReference type="Proteomes" id="UP001165122"/>
    </source>
</evidence>
<keyword evidence="3" id="KW-0732">Signal</keyword>
<dbReference type="AlphaFoldDB" id="A0A9W7C8N8"/>
<dbReference type="InterPro" id="IPR009436">
    <property type="entry name" value="AGTRAP"/>
</dbReference>
<name>A0A9W7C8N8_9STRA</name>
<keyword evidence="5" id="KW-1185">Reference proteome</keyword>
<accession>A0A9W7C8N8</accession>
<protein>
    <submittedName>
        <fullName evidence="4">Uncharacterized protein</fullName>
    </submittedName>
</protein>
<feature type="compositionally biased region" description="Polar residues" evidence="1">
    <location>
        <begin position="159"/>
        <end position="180"/>
    </location>
</feature>
<feature type="region of interest" description="Disordered" evidence="1">
    <location>
        <begin position="134"/>
        <end position="153"/>
    </location>
</feature>
<keyword evidence="2" id="KW-0472">Membrane</keyword>
<sequence length="212" mass="22532">MSSLPLSHSQSLLSKLGWFLLLLSLLHSVSSARAFPSTNPALAVWLILPLPESLSGNYYSSILLFTLLTILFDIIYMSLHGSSITSPSLESDSSSGTKFAFGMYIIALLFKIPVAFVLMKAHIKLGEEKELSQNAGNVSSPIGSNTSYTQKSPYDPAPINTSSFSINSPGSEISASQMQVEMTEMSPSGLPSPPFVGGYARTPPAPPNVGTG</sequence>